<feature type="compositionally biased region" description="Basic and acidic residues" evidence="2">
    <location>
        <begin position="102"/>
        <end position="113"/>
    </location>
</feature>
<dbReference type="PANTHER" id="PTHR40606">
    <property type="match status" value="1"/>
</dbReference>
<dbReference type="KEGG" id="ete:ETEE_3008"/>
<dbReference type="AlphaFoldDB" id="A0A076LS01"/>
<proteinExistence type="inferred from homology"/>
<evidence type="ECO:0000256" key="2">
    <source>
        <dbReference type="SAM" id="MobiDB-lite"/>
    </source>
</evidence>
<feature type="domain" description="DUF1508" evidence="3">
    <location>
        <begin position="13"/>
        <end position="58"/>
    </location>
</feature>
<name>A0A076LS01_9GAMM</name>
<dbReference type="Pfam" id="PF07411">
    <property type="entry name" value="DUF1508"/>
    <property type="match status" value="2"/>
</dbReference>
<dbReference type="InterPro" id="IPR036913">
    <property type="entry name" value="YegP-like_sf"/>
</dbReference>
<accession>A0A076LS01</accession>
<evidence type="ECO:0000313" key="5">
    <source>
        <dbReference type="Proteomes" id="UP000028681"/>
    </source>
</evidence>
<dbReference type="PANTHER" id="PTHR40606:SF1">
    <property type="entry name" value="UPF0339 PROTEIN YEGP"/>
    <property type="match status" value="1"/>
</dbReference>
<reference evidence="4 5" key="1">
    <citation type="journal article" date="2012" name="PLoS ONE">
        <title>Edwardsiella comparative phylogenomics reveal the new intra/inter-species taxonomic relationships, virulence evolution and niche adaptation mechanisms.</title>
        <authorList>
            <person name="Yang M."/>
            <person name="Lv Y."/>
            <person name="Xiao J."/>
            <person name="Wu H."/>
            <person name="Zheng H."/>
            <person name="Liu Q."/>
            <person name="Zhang Y."/>
            <person name="Wang Q."/>
        </authorList>
    </citation>
    <scope>NUCLEOTIDE SEQUENCE [LARGE SCALE GENOMIC DNA]</scope>
    <source>
        <strain evidence="5">080813</strain>
    </source>
</reference>
<evidence type="ECO:0000313" key="4">
    <source>
        <dbReference type="EMBL" id="AIJ09437.1"/>
    </source>
</evidence>
<dbReference type="RefSeq" id="WP_034163590.1">
    <property type="nucleotide sequence ID" value="NZ_CP006664.1"/>
</dbReference>
<dbReference type="SUPFAM" id="SSF160113">
    <property type="entry name" value="YegP-like"/>
    <property type="match status" value="2"/>
</dbReference>
<dbReference type="Gene3D" id="2.30.29.80">
    <property type="match status" value="1"/>
</dbReference>
<dbReference type="InterPro" id="IPR051141">
    <property type="entry name" value="UPF0339_domain"/>
</dbReference>
<dbReference type="HOGENOM" id="CLU_163886_0_0_6"/>
<feature type="region of interest" description="Disordered" evidence="2">
    <location>
        <begin position="81"/>
        <end position="113"/>
    </location>
</feature>
<evidence type="ECO:0000256" key="1">
    <source>
        <dbReference type="ARBA" id="ARBA00007576"/>
    </source>
</evidence>
<dbReference type="GeneID" id="33940493"/>
<protein>
    <recommendedName>
        <fullName evidence="3">DUF1508 domain-containing protein</fullName>
    </recommendedName>
</protein>
<dbReference type="EMBL" id="CP006664">
    <property type="protein sequence ID" value="AIJ09437.1"/>
    <property type="molecule type" value="Genomic_DNA"/>
</dbReference>
<comment type="similarity">
    <text evidence="1">Belongs to the UPF0339 family. Duplicated subfamily.</text>
</comment>
<sequence>MTMGYYEIKRTLNGRFHFNLKAGNGEVILSSEMYASHASVENGILSVQANAAEEAQYELCCEGEQPYFLLKAKNHQVIGHSEHYSSESAARKGIQSVKKNAQTRDIRDLSRGQ</sequence>
<feature type="domain" description="DUF1508" evidence="3">
    <location>
        <begin position="64"/>
        <end position="108"/>
    </location>
</feature>
<dbReference type="Proteomes" id="UP000028681">
    <property type="component" value="Chromosome"/>
</dbReference>
<organism evidence="4 5">
    <name type="scientific">Edwardsiella anguillarum ET080813</name>
    <dbReference type="NCBI Taxonomy" id="667120"/>
    <lineage>
        <taxon>Bacteria</taxon>
        <taxon>Pseudomonadati</taxon>
        <taxon>Pseudomonadota</taxon>
        <taxon>Gammaproteobacteria</taxon>
        <taxon>Enterobacterales</taxon>
        <taxon>Hafniaceae</taxon>
        <taxon>Edwardsiella</taxon>
    </lineage>
</organism>
<gene>
    <name evidence="4" type="ORF">ETEE_3008</name>
</gene>
<evidence type="ECO:0000259" key="3">
    <source>
        <dbReference type="Pfam" id="PF07411"/>
    </source>
</evidence>
<dbReference type="InterPro" id="IPR010879">
    <property type="entry name" value="DUF1508"/>
</dbReference>